<name>A0A1L8QQ49_9ENTE</name>
<dbReference type="AlphaFoldDB" id="A0A1L8QQ49"/>
<dbReference type="RefSeq" id="WP_071875328.1">
    <property type="nucleotide sequence ID" value="NZ_JBHSHF010000004.1"/>
</dbReference>
<dbReference type="InterPro" id="IPR049166">
    <property type="entry name" value="GH39_cat"/>
</dbReference>
<organism evidence="6 7">
    <name type="scientific">Enterococcus aquimarinus</name>
    <dbReference type="NCBI Taxonomy" id="328396"/>
    <lineage>
        <taxon>Bacteria</taxon>
        <taxon>Bacillati</taxon>
        <taxon>Bacillota</taxon>
        <taxon>Bacilli</taxon>
        <taxon>Lactobacillales</taxon>
        <taxon>Enterococcaceae</taxon>
        <taxon>Enterococcus</taxon>
    </lineage>
</organism>
<comment type="similarity">
    <text evidence="1">Belongs to the glycosyl hydrolase 39 family.</text>
</comment>
<evidence type="ECO:0000256" key="1">
    <source>
        <dbReference type="ARBA" id="ARBA00008875"/>
    </source>
</evidence>
<evidence type="ECO:0000256" key="3">
    <source>
        <dbReference type="ARBA" id="ARBA00023295"/>
    </source>
</evidence>
<dbReference type="Proteomes" id="UP000182149">
    <property type="component" value="Unassembled WGS sequence"/>
</dbReference>
<dbReference type="OrthoDB" id="9776971at2"/>
<evidence type="ECO:0000259" key="5">
    <source>
        <dbReference type="Pfam" id="PF01229"/>
    </source>
</evidence>
<protein>
    <recommendedName>
        <fullName evidence="5">Glycosyl hydrolases family 39 N-terminal catalytic domain-containing protein</fullName>
    </recommendedName>
</protein>
<dbReference type="GO" id="GO:0005975">
    <property type="term" value="P:carbohydrate metabolic process"/>
    <property type="evidence" value="ECO:0007669"/>
    <property type="project" value="InterPro"/>
</dbReference>
<sequence length="497" mass="57761">MIRFEHGKYDFNNNVDFCVGTGRMGLALQQNYLEQLALVQKEIGFQYIRGHGLFSDDMSIYHEYENEDGEIRIEYNFTYLDLVMDAYLQRNIRPFIELGFMPNALSSGEQTIFYWKGNTTPPKDYEKWQQLIQATLRHLIDRYGLEEVITWPIEVWNEPNLAGFWENADREEYFKLFKMSFLAIKEIDRRFQVGGPAICGVDDVSWLQDFLEFCQKEALAIDTVTRHLYTIDNPEKQGRYSYVTLRDPVECVDELKTSREIIDSFNEFKHLPMHITEFNTSYSPDSPIHDTNQNAAYIAGLLAQLGETSASYSYWTFGDVFEEFGVPFTPFHGGFGLVANGNIPKPTFWTFVFFKKLKGACVYKGEDAIFVETKDGGFRGVIWNTSEQVLKKSILLPERNQSFFFMEKRVDQEVCNPLRVWHEMGEPSSLTTDQKELLRSAASPLILTKELSIEQTSIELPVLPHGVTYVECYPIKRKSDRGFNYQKINEVHIIHER</sequence>
<evidence type="ECO:0000256" key="2">
    <source>
        <dbReference type="ARBA" id="ARBA00022801"/>
    </source>
</evidence>
<comment type="caution">
    <text evidence="6">The sequence shown here is derived from an EMBL/GenBank/DDBJ whole genome shotgun (WGS) entry which is preliminary data.</text>
</comment>
<dbReference type="SUPFAM" id="SSF51011">
    <property type="entry name" value="Glycosyl hydrolase domain"/>
    <property type="match status" value="1"/>
</dbReference>
<dbReference type="Gene3D" id="3.20.20.80">
    <property type="entry name" value="Glycosidases"/>
    <property type="match status" value="1"/>
</dbReference>
<dbReference type="PRINTS" id="PR00745">
    <property type="entry name" value="GLHYDRLASE39"/>
</dbReference>
<keyword evidence="7" id="KW-1185">Reference proteome</keyword>
<dbReference type="STRING" id="328396.RU93_GL000628"/>
<dbReference type="SUPFAM" id="SSF51445">
    <property type="entry name" value="(Trans)glycosidases"/>
    <property type="match status" value="1"/>
</dbReference>
<reference evidence="6 7" key="1">
    <citation type="submission" date="2014-12" db="EMBL/GenBank/DDBJ databases">
        <title>Draft genome sequences of 29 type strains of Enterococci.</title>
        <authorList>
            <person name="Zhong Z."/>
            <person name="Sun Z."/>
            <person name="Liu W."/>
            <person name="Zhang W."/>
            <person name="Zhang H."/>
        </authorList>
    </citation>
    <scope>NUCLEOTIDE SEQUENCE [LARGE SCALE GENOMIC DNA]</scope>
    <source>
        <strain evidence="6 7">DSM 17690</strain>
    </source>
</reference>
<dbReference type="InterPro" id="IPR017853">
    <property type="entry name" value="GH"/>
</dbReference>
<proteinExistence type="inferred from homology"/>
<dbReference type="EMBL" id="JXKD01000014">
    <property type="protein sequence ID" value="OJG09645.1"/>
    <property type="molecule type" value="Genomic_DNA"/>
</dbReference>
<gene>
    <name evidence="6" type="ORF">RU93_GL000628</name>
</gene>
<dbReference type="InterPro" id="IPR051923">
    <property type="entry name" value="Glycosyl_Hydrolase_39"/>
</dbReference>
<evidence type="ECO:0000256" key="4">
    <source>
        <dbReference type="PIRSR" id="PIRSR600514-1"/>
    </source>
</evidence>
<feature type="domain" description="Glycosyl hydrolases family 39 N-terminal catalytic" evidence="5">
    <location>
        <begin position="11"/>
        <end position="448"/>
    </location>
</feature>
<dbReference type="InterPro" id="IPR000514">
    <property type="entry name" value="Glyco_hydro_39"/>
</dbReference>
<accession>A0A1L8QQ49</accession>
<feature type="active site" description="Proton donor" evidence="4">
    <location>
        <position position="158"/>
    </location>
</feature>
<evidence type="ECO:0000313" key="6">
    <source>
        <dbReference type="EMBL" id="OJG09645.1"/>
    </source>
</evidence>
<dbReference type="PANTHER" id="PTHR12631">
    <property type="entry name" value="ALPHA-L-IDURONIDASE"/>
    <property type="match status" value="1"/>
</dbReference>
<keyword evidence="3" id="KW-0326">Glycosidase</keyword>
<evidence type="ECO:0000313" key="7">
    <source>
        <dbReference type="Proteomes" id="UP000182149"/>
    </source>
</evidence>
<dbReference type="Gene3D" id="2.60.40.1500">
    <property type="entry name" value="Glycosyl hydrolase domain, family 39"/>
    <property type="match status" value="1"/>
</dbReference>
<dbReference type="GO" id="GO:0004553">
    <property type="term" value="F:hydrolase activity, hydrolyzing O-glycosyl compounds"/>
    <property type="evidence" value="ECO:0007669"/>
    <property type="project" value="InterPro"/>
</dbReference>
<dbReference type="Pfam" id="PF01229">
    <property type="entry name" value="Glyco_hydro_39"/>
    <property type="match status" value="1"/>
</dbReference>
<dbReference type="PANTHER" id="PTHR12631:SF10">
    <property type="entry name" value="BETA-XYLOSIDASE-LIKE PROTEIN-RELATED"/>
    <property type="match status" value="1"/>
</dbReference>
<keyword evidence="2" id="KW-0378">Hydrolase</keyword>